<dbReference type="EMBL" id="QXTF01000004">
    <property type="protein sequence ID" value="RIX27029.1"/>
    <property type="molecule type" value="Genomic_DNA"/>
</dbReference>
<sequence length="190" mass="19700">MSVSRAVLAAIALTLSATAAHSATIPDNLASSLRYRVTGTIPTSCSLSQPVSAVEVIGLQNSATDTVNATQTDLPFTISCTTAVQVSMSSLNGGLQTDRTTSDADFASRVEYRATLDLPGNSSVLECRSNVMNAGGCRRTLVNEALEGNGRIRLNTQTSDDLLLAGTYADTVTLTISPRLDGGNASAVTQ</sequence>
<keyword evidence="3" id="KW-1185">Reference proteome</keyword>
<reference evidence="2 3" key="1">
    <citation type="submission" date="2018-09" db="EMBL/GenBank/DDBJ databases">
        <title>Sphingomonas sp. DAC4.</title>
        <authorList>
            <person name="Seo T."/>
        </authorList>
    </citation>
    <scope>NUCLEOTIDE SEQUENCE [LARGE SCALE GENOMIC DNA]</scope>
    <source>
        <strain evidence="2 3">DAC4</strain>
    </source>
</reference>
<accession>A0A418PYF9</accession>
<evidence type="ECO:0008006" key="4">
    <source>
        <dbReference type="Google" id="ProtNLM"/>
    </source>
</evidence>
<organism evidence="2 3">
    <name type="scientific">Sphingomonas edaphi</name>
    <dbReference type="NCBI Taxonomy" id="2315689"/>
    <lineage>
        <taxon>Bacteria</taxon>
        <taxon>Pseudomonadati</taxon>
        <taxon>Pseudomonadota</taxon>
        <taxon>Alphaproteobacteria</taxon>
        <taxon>Sphingomonadales</taxon>
        <taxon>Sphingomonadaceae</taxon>
        <taxon>Sphingomonas</taxon>
    </lineage>
</organism>
<dbReference type="RefSeq" id="WP_119533685.1">
    <property type="nucleotide sequence ID" value="NZ_QXTF01000004.1"/>
</dbReference>
<dbReference type="Proteomes" id="UP000285023">
    <property type="component" value="Unassembled WGS sequence"/>
</dbReference>
<comment type="caution">
    <text evidence="2">The sequence shown here is derived from an EMBL/GenBank/DDBJ whole genome shotgun (WGS) entry which is preliminary data.</text>
</comment>
<proteinExistence type="predicted"/>
<evidence type="ECO:0000313" key="3">
    <source>
        <dbReference type="Proteomes" id="UP000285023"/>
    </source>
</evidence>
<name>A0A418PYF9_9SPHN</name>
<keyword evidence="1" id="KW-0732">Signal</keyword>
<dbReference type="AlphaFoldDB" id="A0A418PYF9"/>
<gene>
    <name evidence="2" type="ORF">D3M59_10765</name>
</gene>
<evidence type="ECO:0000313" key="2">
    <source>
        <dbReference type="EMBL" id="RIX27029.1"/>
    </source>
</evidence>
<feature type="signal peptide" evidence="1">
    <location>
        <begin position="1"/>
        <end position="19"/>
    </location>
</feature>
<dbReference type="OrthoDB" id="7555753at2"/>
<feature type="chain" id="PRO_5019558238" description="Spore coat protein U domain-containing protein" evidence="1">
    <location>
        <begin position="20"/>
        <end position="190"/>
    </location>
</feature>
<evidence type="ECO:0000256" key="1">
    <source>
        <dbReference type="SAM" id="SignalP"/>
    </source>
</evidence>
<protein>
    <recommendedName>
        <fullName evidence="4">Spore coat protein U domain-containing protein</fullName>
    </recommendedName>
</protein>